<dbReference type="GO" id="GO:0003735">
    <property type="term" value="F:structural constituent of ribosome"/>
    <property type="evidence" value="ECO:0007669"/>
    <property type="project" value="InterPro"/>
</dbReference>
<gene>
    <name evidence="4" type="primary">rplM</name>
    <name evidence="5" type="ORF">A3D03_00660</name>
</gene>
<dbReference type="GO" id="GO:0005840">
    <property type="term" value="C:ribosome"/>
    <property type="evidence" value="ECO:0007669"/>
    <property type="project" value="UniProtKB-KW"/>
</dbReference>
<dbReference type="NCBIfam" id="TIGR01066">
    <property type="entry name" value="rplM_bact"/>
    <property type="match status" value="1"/>
</dbReference>
<dbReference type="PANTHER" id="PTHR11545">
    <property type="entry name" value="RIBOSOMAL PROTEIN L13"/>
    <property type="match status" value="1"/>
</dbReference>
<proteinExistence type="inferred from homology"/>
<comment type="caution">
    <text evidence="5">The sequence shown here is derived from an EMBL/GenBank/DDBJ whole genome shotgun (WGS) entry which is preliminary data.</text>
</comment>
<comment type="subunit">
    <text evidence="4">Part of the 50S ribosomal subunit.</text>
</comment>
<evidence type="ECO:0000256" key="2">
    <source>
        <dbReference type="ARBA" id="ARBA00022980"/>
    </source>
</evidence>
<dbReference type="EMBL" id="MFJN01000044">
    <property type="protein sequence ID" value="OGG20516.1"/>
    <property type="molecule type" value="Genomic_DNA"/>
</dbReference>
<dbReference type="InterPro" id="IPR005823">
    <property type="entry name" value="Ribosomal_uL13_bac-type"/>
</dbReference>
<dbReference type="PANTHER" id="PTHR11545:SF2">
    <property type="entry name" value="LARGE RIBOSOMAL SUBUNIT PROTEIN UL13M"/>
    <property type="match status" value="1"/>
</dbReference>
<evidence type="ECO:0000313" key="5">
    <source>
        <dbReference type="EMBL" id="OGG20516.1"/>
    </source>
</evidence>
<dbReference type="PIRSF" id="PIRSF002181">
    <property type="entry name" value="Ribosomal_L13"/>
    <property type="match status" value="1"/>
</dbReference>
<protein>
    <recommendedName>
        <fullName evidence="4">Large ribosomal subunit protein uL13</fullName>
    </recommendedName>
</protein>
<keyword evidence="2 4" id="KW-0689">Ribosomal protein</keyword>
<reference evidence="5 6" key="1">
    <citation type="journal article" date="2016" name="Nat. Commun.">
        <title>Thousands of microbial genomes shed light on interconnected biogeochemical processes in an aquifer system.</title>
        <authorList>
            <person name="Anantharaman K."/>
            <person name="Brown C.T."/>
            <person name="Hug L.A."/>
            <person name="Sharon I."/>
            <person name="Castelle C.J."/>
            <person name="Probst A.J."/>
            <person name="Thomas B.C."/>
            <person name="Singh A."/>
            <person name="Wilkins M.J."/>
            <person name="Karaoz U."/>
            <person name="Brodie E.L."/>
            <person name="Williams K.H."/>
            <person name="Hubbard S.S."/>
            <person name="Banfield J.F."/>
        </authorList>
    </citation>
    <scope>NUCLEOTIDE SEQUENCE [LARGE SCALE GENOMIC DNA]</scope>
</reference>
<dbReference type="GO" id="GO:0006412">
    <property type="term" value="P:translation"/>
    <property type="evidence" value="ECO:0007669"/>
    <property type="project" value="UniProtKB-UniRule"/>
</dbReference>
<dbReference type="GO" id="GO:1990904">
    <property type="term" value="C:ribonucleoprotein complex"/>
    <property type="evidence" value="ECO:0007669"/>
    <property type="project" value="UniProtKB-KW"/>
</dbReference>
<accession>A0A1F6A7D5</accession>
<dbReference type="HAMAP" id="MF_01366">
    <property type="entry name" value="Ribosomal_uL13"/>
    <property type="match status" value="1"/>
</dbReference>
<evidence type="ECO:0000313" key="6">
    <source>
        <dbReference type="Proteomes" id="UP000177092"/>
    </source>
</evidence>
<sequence length="142" mass="16353">MKINSTNTKTKDIEKHWQLFDVKGKILGRVSTEIARCLIGKTKPYFVNHLDCGDYVVVVNAKDIVVTGNKANQKIYEHFSGYPGGLKKKTFARVLQENPTRIIREAVTGMLPNNKLRDSMLRRLLIYPDFNHPYKNKFKVQS</sequence>
<evidence type="ECO:0000256" key="4">
    <source>
        <dbReference type="HAMAP-Rule" id="MF_01366"/>
    </source>
</evidence>
<name>A0A1F6A7D5_9BACT</name>
<dbReference type="CDD" id="cd00392">
    <property type="entry name" value="Ribosomal_L13"/>
    <property type="match status" value="1"/>
</dbReference>
<dbReference type="GO" id="GO:0017148">
    <property type="term" value="P:negative regulation of translation"/>
    <property type="evidence" value="ECO:0007669"/>
    <property type="project" value="TreeGrafter"/>
</dbReference>
<evidence type="ECO:0000256" key="3">
    <source>
        <dbReference type="ARBA" id="ARBA00023274"/>
    </source>
</evidence>
<comment type="similarity">
    <text evidence="1 4">Belongs to the universal ribosomal protein uL13 family.</text>
</comment>
<evidence type="ECO:0000256" key="1">
    <source>
        <dbReference type="ARBA" id="ARBA00006227"/>
    </source>
</evidence>
<dbReference type="Pfam" id="PF00572">
    <property type="entry name" value="Ribosomal_L13"/>
    <property type="match status" value="1"/>
</dbReference>
<dbReference type="InterPro" id="IPR005822">
    <property type="entry name" value="Ribosomal_uL13"/>
</dbReference>
<dbReference type="AlphaFoldDB" id="A0A1F6A7D5"/>
<dbReference type="GO" id="GO:0003729">
    <property type="term" value="F:mRNA binding"/>
    <property type="evidence" value="ECO:0007669"/>
    <property type="project" value="TreeGrafter"/>
</dbReference>
<organism evidence="5 6">
    <name type="scientific">Candidatus Gottesmanbacteria bacterium RIFCSPHIGHO2_02_FULL_40_13</name>
    <dbReference type="NCBI Taxonomy" id="1798384"/>
    <lineage>
        <taxon>Bacteria</taxon>
        <taxon>Candidatus Gottesmaniibacteriota</taxon>
    </lineage>
</organism>
<keyword evidence="3 4" id="KW-0687">Ribonucleoprotein</keyword>
<dbReference type="STRING" id="1798384.A3D03_00660"/>
<dbReference type="Proteomes" id="UP000177092">
    <property type="component" value="Unassembled WGS sequence"/>
</dbReference>
<dbReference type="InterPro" id="IPR036899">
    <property type="entry name" value="Ribosomal_uL13_sf"/>
</dbReference>
<dbReference type="Gene3D" id="3.90.1180.10">
    <property type="entry name" value="Ribosomal protein L13"/>
    <property type="match status" value="1"/>
</dbReference>
<comment type="function">
    <text evidence="4">This protein is one of the early assembly proteins of the 50S ribosomal subunit, although it is not seen to bind rRNA by itself. It is important during the early stages of 50S assembly.</text>
</comment>
<dbReference type="SUPFAM" id="SSF52161">
    <property type="entry name" value="Ribosomal protein L13"/>
    <property type="match status" value="1"/>
</dbReference>